<comment type="caution">
    <text evidence="3">The sequence shown here is derived from an EMBL/GenBank/DDBJ whole genome shotgun (WGS) entry which is preliminary data.</text>
</comment>
<organism evidence="3 4">
    <name type="scientific">Comamonas testosteroni</name>
    <name type="common">Pseudomonas testosteroni</name>
    <dbReference type="NCBI Taxonomy" id="285"/>
    <lineage>
        <taxon>Bacteria</taxon>
        <taxon>Pseudomonadati</taxon>
        <taxon>Pseudomonadota</taxon>
        <taxon>Betaproteobacteria</taxon>
        <taxon>Burkholderiales</taxon>
        <taxon>Comamonadaceae</taxon>
        <taxon>Comamonas</taxon>
    </lineage>
</organism>
<dbReference type="Gene3D" id="1.10.10.60">
    <property type="entry name" value="Homeodomain-like"/>
    <property type="match status" value="1"/>
</dbReference>
<dbReference type="Pfam" id="PF01590">
    <property type="entry name" value="GAF"/>
    <property type="match status" value="1"/>
</dbReference>
<feature type="domain" description="GAF" evidence="1">
    <location>
        <begin position="87"/>
        <end position="218"/>
    </location>
</feature>
<proteinExistence type="predicted"/>
<evidence type="ECO:0000259" key="2">
    <source>
        <dbReference type="Pfam" id="PF02954"/>
    </source>
</evidence>
<dbReference type="InterPro" id="IPR002197">
    <property type="entry name" value="HTH_Fis"/>
</dbReference>
<name>A0A373FPI8_COMTE</name>
<evidence type="ECO:0000313" key="4">
    <source>
        <dbReference type="Proteomes" id="UP000261948"/>
    </source>
</evidence>
<feature type="domain" description="DNA binding HTH" evidence="2">
    <location>
        <begin position="348"/>
        <end position="386"/>
    </location>
</feature>
<sequence length="401" mass="43402">MPPASLATVTASLPLHTDRHQQIAQARHLLVSHEQAHAPVPAGVAPWLWRSWQRCLSHGQRPAHKVEFEAVSPHALKRTQEQHHALLDAARPVMAQLVGAVGAMRYFCLLTDAAGTVLEVQGPVDRHDMRALAVGRVGVDLSERGVGTSAIGAALAEHSPVWLHQSEHFFDDLRAYSCAGAPIFGPQGQCLGMLDITGIDVPERPELLHLAMRCARAIEDRLLRALPHALLLHVNWPGGPLGQEGEGLMAFDSDGCLIGSNTVARQLVPRPLQPPGQPSTIHSQELLALPWSHLVEQARQRPEALLQLPLWSGLRLQALIQAGPQLSPPHLAGGLAVPELSTTTTSRLRTSEHLLIQQALQEAQGNISLAAKNLGLSRATLYRRLASKRSVTVPLSTQDLP</sequence>
<dbReference type="InterPro" id="IPR029016">
    <property type="entry name" value="GAF-like_dom_sf"/>
</dbReference>
<keyword evidence="4" id="KW-1185">Reference proteome</keyword>
<protein>
    <submittedName>
        <fullName evidence="3">Histidine kinase</fullName>
    </submittedName>
</protein>
<dbReference type="Gene3D" id="3.30.450.40">
    <property type="match status" value="1"/>
</dbReference>
<dbReference type="InterPro" id="IPR003018">
    <property type="entry name" value="GAF"/>
</dbReference>
<dbReference type="EMBL" id="QURR01000004">
    <property type="protein sequence ID" value="RGE46084.1"/>
    <property type="molecule type" value="Genomic_DNA"/>
</dbReference>
<keyword evidence="3" id="KW-0808">Transferase</keyword>
<dbReference type="GO" id="GO:0016301">
    <property type="term" value="F:kinase activity"/>
    <property type="evidence" value="ECO:0007669"/>
    <property type="project" value="UniProtKB-KW"/>
</dbReference>
<keyword evidence="3" id="KW-0418">Kinase</keyword>
<evidence type="ECO:0000313" key="3">
    <source>
        <dbReference type="EMBL" id="RGE46084.1"/>
    </source>
</evidence>
<dbReference type="PRINTS" id="PR01590">
    <property type="entry name" value="HTHFIS"/>
</dbReference>
<dbReference type="OrthoDB" id="9761705at2"/>
<dbReference type="SUPFAM" id="SSF46689">
    <property type="entry name" value="Homeodomain-like"/>
    <property type="match status" value="1"/>
</dbReference>
<dbReference type="SUPFAM" id="SSF55781">
    <property type="entry name" value="GAF domain-like"/>
    <property type="match status" value="1"/>
</dbReference>
<accession>A0A373FPI8</accession>
<dbReference type="AlphaFoldDB" id="A0A373FPI8"/>
<dbReference type="Pfam" id="PF02954">
    <property type="entry name" value="HTH_8"/>
    <property type="match status" value="1"/>
</dbReference>
<reference evidence="3 4" key="1">
    <citation type="submission" date="2018-08" db="EMBL/GenBank/DDBJ databases">
        <title>Comamonas testosteroni strain SWCO2.</title>
        <authorList>
            <person name="Jiang N."/>
            <person name="Zhang X.Z."/>
        </authorList>
    </citation>
    <scope>NUCLEOTIDE SEQUENCE [LARGE SCALE GENOMIC DNA]</scope>
    <source>
        <strain evidence="3 4">SWCO2</strain>
    </source>
</reference>
<dbReference type="GO" id="GO:0043565">
    <property type="term" value="F:sequence-specific DNA binding"/>
    <property type="evidence" value="ECO:0007669"/>
    <property type="project" value="InterPro"/>
</dbReference>
<evidence type="ECO:0000259" key="1">
    <source>
        <dbReference type="Pfam" id="PF01590"/>
    </source>
</evidence>
<dbReference type="Proteomes" id="UP000261948">
    <property type="component" value="Unassembled WGS sequence"/>
</dbReference>
<gene>
    <name evidence="3" type="ORF">DZC30_04770</name>
</gene>
<dbReference type="InterPro" id="IPR009057">
    <property type="entry name" value="Homeodomain-like_sf"/>
</dbReference>